<gene>
    <name evidence="3" type="primary">Cnig_chr_X.g25976</name>
    <name evidence="3" type="ORF">B9Z55_025976</name>
</gene>
<evidence type="ECO:0000256" key="2">
    <source>
        <dbReference type="SAM" id="SignalP"/>
    </source>
</evidence>
<dbReference type="EMBL" id="PDUG01000006">
    <property type="protein sequence ID" value="PIC20973.1"/>
    <property type="molecule type" value="Genomic_DNA"/>
</dbReference>
<accession>A0A2G5T188</accession>
<feature type="region of interest" description="Disordered" evidence="1">
    <location>
        <begin position="104"/>
        <end position="208"/>
    </location>
</feature>
<feature type="chain" id="PRO_5013828509" evidence="2">
    <location>
        <begin position="19"/>
        <end position="358"/>
    </location>
</feature>
<dbReference type="AlphaFoldDB" id="A0A2G5T188"/>
<evidence type="ECO:0000313" key="3">
    <source>
        <dbReference type="EMBL" id="PIC20973.1"/>
    </source>
</evidence>
<keyword evidence="4" id="KW-1185">Reference proteome</keyword>
<comment type="caution">
    <text evidence="3">The sequence shown here is derived from an EMBL/GenBank/DDBJ whole genome shotgun (WGS) entry which is preliminary data.</text>
</comment>
<name>A0A2G5T188_9PELO</name>
<feature type="compositionally biased region" description="Polar residues" evidence="1">
    <location>
        <begin position="145"/>
        <end position="166"/>
    </location>
</feature>
<feature type="signal peptide" evidence="2">
    <location>
        <begin position="1"/>
        <end position="18"/>
    </location>
</feature>
<organism evidence="3 4">
    <name type="scientific">Caenorhabditis nigoni</name>
    <dbReference type="NCBI Taxonomy" id="1611254"/>
    <lineage>
        <taxon>Eukaryota</taxon>
        <taxon>Metazoa</taxon>
        <taxon>Ecdysozoa</taxon>
        <taxon>Nematoda</taxon>
        <taxon>Chromadorea</taxon>
        <taxon>Rhabditida</taxon>
        <taxon>Rhabditina</taxon>
        <taxon>Rhabditomorpha</taxon>
        <taxon>Rhabditoidea</taxon>
        <taxon>Rhabditidae</taxon>
        <taxon>Peloderinae</taxon>
        <taxon>Caenorhabditis</taxon>
    </lineage>
</organism>
<proteinExistence type="predicted"/>
<keyword evidence="2" id="KW-0732">Signal</keyword>
<sequence>MRLCTLLLLFLLQNGLRSLMAPLPINENVASDDMYKDYPWAWRTMINHVAGWFSSSNTDQTFPSSTAPPSSNLLDIDITNQAIPRPSPSDEKLPILEKENTIQEEHSELDSHTTHQPIPSPTSADIETSSSSDRLQEMDNHSVETKASATTGSDSHSNALLSTTSPEHFESTQASVVEEEEEQKEEEKLHEEQSETLTTPIPTPPPAPSIAPIYDPTAICHSNSTCYVYPENCSLNCNVVYAWKSGESAIYVRRMFTYGVISIKSSLENDDYRLFSCFEHAGFCAYGSEGFNGVLSYRIRYPIYPSRWVQLPENKYLITINSPHPVVPFGKGRKIEFRLDANRDVGGEFQELFLKSKE</sequence>
<evidence type="ECO:0000313" key="4">
    <source>
        <dbReference type="Proteomes" id="UP000230233"/>
    </source>
</evidence>
<dbReference type="Proteomes" id="UP000230233">
    <property type="component" value="Chromosome X"/>
</dbReference>
<evidence type="ECO:0000256" key="1">
    <source>
        <dbReference type="SAM" id="MobiDB-lite"/>
    </source>
</evidence>
<protein>
    <submittedName>
        <fullName evidence="3">Uncharacterized protein</fullName>
    </submittedName>
</protein>
<feature type="compositionally biased region" description="Polar residues" evidence="1">
    <location>
        <begin position="114"/>
        <end position="133"/>
    </location>
</feature>
<feature type="compositionally biased region" description="Basic and acidic residues" evidence="1">
    <location>
        <begin position="134"/>
        <end position="144"/>
    </location>
</feature>
<feature type="compositionally biased region" description="Basic and acidic residues" evidence="1">
    <location>
        <begin position="104"/>
        <end position="113"/>
    </location>
</feature>
<dbReference type="OrthoDB" id="5903462at2759"/>
<reference evidence="4" key="1">
    <citation type="submission" date="2017-10" db="EMBL/GenBank/DDBJ databases">
        <title>Rapid genome shrinkage in a self-fertile nematode reveals novel sperm competition proteins.</title>
        <authorList>
            <person name="Yin D."/>
            <person name="Schwarz E.M."/>
            <person name="Thomas C.G."/>
            <person name="Felde R.L."/>
            <person name="Korf I.F."/>
            <person name="Cutter A.D."/>
            <person name="Schartner C.M."/>
            <person name="Ralston E.J."/>
            <person name="Meyer B.J."/>
            <person name="Haag E.S."/>
        </authorList>
    </citation>
    <scope>NUCLEOTIDE SEQUENCE [LARGE SCALE GENOMIC DNA]</scope>
    <source>
        <strain evidence="4">JU1422</strain>
    </source>
</reference>